<evidence type="ECO:0000256" key="3">
    <source>
        <dbReference type="ARBA" id="ARBA00022695"/>
    </source>
</evidence>
<dbReference type="SMART" id="SM00212">
    <property type="entry name" value="UBCc"/>
    <property type="match status" value="1"/>
</dbReference>
<organism evidence="7 8">
    <name type="scientific">Ramalina farinacea</name>
    <dbReference type="NCBI Taxonomy" id="258253"/>
    <lineage>
        <taxon>Eukaryota</taxon>
        <taxon>Fungi</taxon>
        <taxon>Dikarya</taxon>
        <taxon>Ascomycota</taxon>
        <taxon>Pezizomycotina</taxon>
        <taxon>Lecanoromycetes</taxon>
        <taxon>OSLEUM clade</taxon>
        <taxon>Lecanoromycetidae</taxon>
        <taxon>Lecanorales</taxon>
        <taxon>Lecanorineae</taxon>
        <taxon>Ramalinaceae</taxon>
        <taxon>Ramalina</taxon>
    </lineage>
</organism>
<evidence type="ECO:0000259" key="6">
    <source>
        <dbReference type="PROSITE" id="PS50127"/>
    </source>
</evidence>
<dbReference type="InterPro" id="IPR012317">
    <property type="entry name" value="Poly(ADP-ribose)pol_cat_dom"/>
</dbReference>
<feature type="region of interest" description="Disordered" evidence="5">
    <location>
        <begin position="945"/>
        <end position="976"/>
    </location>
</feature>
<reference evidence="7" key="1">
    <citation type="journal article" date="2023" name="Genome Biol. Evol.">
        <title>First Whole Genome Sequence and Flow Cytometry Genome Size Data for the Lichen-Forming Fungus Ramalina farinacea (Ascomycota).</title>
        <authorList>
            <person name="Llewellyn T."/>
            <person name="Mian S."/>
            <person name="Hill R."/>
            <person name="Leitch I.J."/>
            <person name="Gaya E."/>
        </authorList>
    </citation>
    <scope>NUCLEOTIDE SEQUENCE</scope>
    <source>
        <strain evidence="7">LIQ254RAFAR</strain>
    </source>
</reference>
<dbReference type="SUPFAM" id="SSF54495">
    <property type="entry name" value="UBC-like"/>
    <property type="match status" value="1"/>
</dbReference>
<evidence type="ECO:0000256" key="4">
    <source>
        <dbReference type="ARBA" id="ARBA00023027"/>
    </source>
</evidence>
<feature type="compositionally biased region" description="Basic and acidic residues" evidence="5">
    <location>
        <begin position="952"/>
        <end position="963"/>
    </location>
</feature>
<evidence type="ECO:0000256" key="5">
    <source>
        <dbReference type="SAM" id="MobiDB-lite"/>
    </source>
</evidence>
<dbReference type="InterPro" id="IPR000608">
    <property type="entry name" value="UBC"/>
</dbReference>
<name>A0AA43QND5_9LECA</name>
<feature type="compositionally biased region" description="Acidic residues" evidence="5">
    <location>
        <begin position="130"/>
        <end position="159"/>
    </location>
</feature>
<keyword evidence="4" id="KW-0520">NAD</keyword>
<feature type="region of interest" description="Disordered" evidence="5">
    <location>
        <begin position="576"/>
        <end position="598"/>
    </location>
</feature>
<dbReference type="Pfam" id="PF00644">
    <property type="entry name" value="PARP"/>
    <property type="match status" value="1"/>
</dbReference>
<dbReference type="Gene3D" id="3.10.110.10">
    <property type="entry name" value="Ubiquitin Conjugating Enzyme"/>
    <property type="match status" value="1"/>
</dbReference>
<keyword evidence="3" id="KW-0548">Nucleotidyltransferase</keyword>
<proteinExistence type="predicted"/>
<evidence type="ECO:0000313" key="8">
    <source>
        <dbReference type="Proteomes" id="UP001161017"/>
    </source>
</evidence>
<evidence type="ECO:0000313" key="7">
    <source>
        <dbReference type="EMBL" id="MDI1487460.1"/>
    </source>
</evidence>
<feature type="region of interest" description="Disordered" evidence="5">
    <location>
        <begin position="112"/>
        <end position="181"/>
    </location>
</feature>
<evidence type="ECO:0000256" key="1">
    <source>
        <dbReference type="ARBA" id="ARBA00022676"/>
    </source>
</evidence>
<comment type="caution">
    <text evidence="7">The sequence shown here is derived from an EMBL/GenBank/DDBJ whole genome shotgun (WGS) entry which is preliminary data.</text>
</comment>
<dbReference type="EMBL" id="JAPUFD010000005">
    <property type="protein sequence ID" value="MDI1487460.1"/>
    <property type="molecule type" value="Genomic_DNA"/>
</dbReference>
<dbReference type="AlphaFoldDB" id="A0AA43QND5"/>
<dbReference type="GO" id="GO:0003950">
    <property type="term" value="F:NAD+ poly-ADP-ribosyltransferase activity"/>
    <property type="evidence" value="ECO:0007669"/>
    <property type="project" value="InterPro"/>
</dbReference>
<dbReference type="Proteomes" id="UP001161017">
    <property type="component" value="Unassembled WGS sequence"/>
</dbReference>
<keyword evidence="2" id="KW-0808">Transferase</keyword>
<dbReference type="InterPro" id="IPR016135">
    <property type="entry name" value="UBQ-conjugating_enzyme/RWD"/>
</dbReference>
<feature type="domain" description="UBC core" evidence="6">
    <location>
        <begin position="1000"/>
        <end position="1169"/>
    </location>
</feature>
<dbReference type="Pfam" id="PF00179">
    <property type="entry name" value="UQ_con"/>
    <property type="match status" value="1"/>
</dbReference>
<dbReference type="PROSITE" id="PS50127">
    <property type="entry name" value="UBC_2"/>
    <property type="match status" value="1"/>
</dbReference>
<keyword evidence="1" id="KW-0328">Glycosyltransferase</keyword>
<keyword evidence="8" id="KW-1185">Reference proteome</keyword>
<dbReference type="CDD" id="cd23802">
    <property type="entry name" value="UBCc_UBE2Q"/>
    <property type="match status" value="1"/>
</dbReference>
<protein>
    <recommendedName>
        <fullName evidence="6">UBC core domain-containing protein</fullName>
    </recommendedName>
</protein>
<dbReference type="SUPFAM" id="SSF56399">
    <property type="entry name" value="ADP-ribosylation"/>
    <property type="match status" value="1"/>
</dbReference>
<evidence type="ECO:0000256" key="2">
    <source>
        <dbReference type="ARBA" id="ARBA00022679"/>
    </source>
</evidence>
<dbReference type="PANTHER" id="PTHR21328">
    <property type="entry name" value="POLY ADP-RIBOSE POLYMERASE FAMILY, MEMBER PARP"/>
    <property type="match status" value="1"/>
</dbReference>
<dbReference type="FunFam" id="3.10.110.10:FF:000107">
    <property type="entry name" value="Ubiquitin conjugating enzyme, putative"/>
    <property type="match status" value="1"/>
</dbReference>
<sequence length="1185" mass="132445">MPRKAFIADLAEACTSFRRNNISDIKAGEDDGQVTFTYKNHDSSTDVVALVPDLGEYPASHNYMFFTNSEHVDPSIHEAIDSMPECSSLKVADMLNRVARILEKAVYSGSKSKSTVSATADDPMIIDSSSENEAEVDDEDENEDLEDVGEAEYDSDDEAWSSKPPQPQWDDRSRKGAMNADQKALKARLRHDLRLAKNAGFRIAHLGSLASGGRDGFVTLSIRVGKLGISEEALDAWHMDPTQYFILLFKYSASYQSYDDLTGNAPCNMQMRVGLSQHYKVSNDDAIKAFATLGDQSKSERLFSSNSEKIQEDAGLSRLFIGRPLDELLNERLITLLRYRNAMGFPWLGAEQFFIDHQGRNLENIAPDATYWAEEPLRHGIATHDHMISKHKQKSFLLLAMQFALRHLVRCTEFCLPLCLYQYMSLGFGPSIEHEIITQPHVVDLLISFSYASAYNRKMKDLPTGMALMVPGPLSIQEYHTFVSPPSLQAYHPSNFSNTKENDRPGYTPCKYKAKLDREKMELIFSSSERPPLFVGSWITIALDDNTQQRFHCRVDETLYPTVRLSEPIVLTAKPGSAHPPLHMGSRAQPQTHTPVATPPLTGSVPSAYQEVHLSIYDQNFDDLSQNEKYYMITMLLEMLPSIPEMKNYLLSKSNKGATLASWADRIPPAALGLLRWIIASNRSCIVQVDSLDGASRKSEERVSGMPGWMQFRFAQGAPDKEQKFITSIRETTSGAKYPTVFAWHGSPIYNWHGIVREGLHFKDTAHGRAYGHGVYHALDVQTSLSYSGMRSYSYGSHRGTNEKTEPEPGQWPRSELCVSQALALNEIVNAPSKYVSTNPYLVVAQLDWIQSRYLFVKINASSWQAMETQPTQVYDQDPSYMAKGTSRGELTLPLNAVSKSRRPKTVAALKTGNKKVKMDNVETAVDEPIIISDDSDVEDIEILFSDDDDKEQQKMTRGKTDKAASGPPKDQTPQTDFLPGFLDASTLQLLEPPSYATSMATKALQRELQATLKVQDSHPLHELGWHIDPNLISNPYQWLVELHSFESHLPLAQDMKKKGIRSIVLEIRFGAQYPMSPPFVRVIRPRLLSFMQGGGGHVTAGGALCMELLTNSGWSAVSNIESVLLQVRLAMSSTDPKPARLDHGPARDYSVGEAVEAFIRACHTHGWEVPADFRKSYSGSTHSN</sequence>
<gene>
    <name evidence="7" type="ORF">OHK93_006730</name>
</gene>
<dbReference type="InterPro" id="IPR051838">
    <property type="entry name" value="ARTD_PARP"/>
</dbReference>
<accession>A0AA43QND5</accession>
<dbReference type="GO" id="GO:0016779">
    <property type="term" value="F:nucleotidyltransferase activity"/>
    <property type="evidence" value="ECO:0007669"/>
    <property type="project" value="UniProtKB-KW"/>
</dbReference>
<dbReference type="Gene3D" id="3.90.228.10">
    <property type="match status" value="1"/>
</dbReference>